<dbReference type="PANTHER" id="PTHR11473:SF24">
    <property type="entry name" value="PHENYLALANINE-4-HYDROXYLASE"/>
    <property type="match status" value="1"/>
</dbReference>
<reference evidence="10" key="1">
    <citation type="submission" date="2021-09" db="EMBL/GenBank/DDBJ databases">
        <authorList>
            <consortium name="AG Swart"/>
            <person name="Singh M."/>
            <person name="Singh A."/>
            <person name="Seah K."/>
            <person name="Emmerich C."/>
        </authorList>
    </citation>
    <scope>NUCLEOTIDE SEQUENCE</scope>
    <source>
        <strain evidence="10">ATCC30299</strain>
    </source>
</reference>
<comment type="similarity">
    <text evidence="2">Belongs to the biopterin-dependent aromatic amino acid hydroxylase family.</text>
</comment>
<keyword evidence="4 8" id="KW-0479">Metal-binding</keyword>
<evidence type="ECO:0000256" key="2">
    <source>
        <dbReference type="ARBA" id="ARBA00009712"/>
    </source>
</evidence>
<dbReference type="GO" id="GO:0005506">
    <property type="term" value="F:iron ion binding"/>
    <property type="evidence" value="ECO:0007669"/>
    <property type="project" value="InterPro"/>
</dbReference>
<accession>A0AAU9K9W9</accession>
<dbReference type="InterPro" id="IPR019774">
    <property type="entry name" value="Aromatic-AA_hydroxylase_C"/>
</dbReference>
<proteinExistence type="inferred from homology"/>
<dbReference type="PROSITE" id="PS51410">
    <property type="entry name" value="BH4_AAA_HYDROXYL_2"/>
    <property type="match status" value="1"/>
</dbReference>
<dbReference type="InterPro" id="IPR001273">
    <property type="entry name" value="ArAA_hydroxylase"/>
</dbReference>
<dbReference type="GO" id="GO:0004505">
    <property type="term" value="F:phenylalanine 4-monooxygenase activity"/>
    <property type="evidence" value="ECO:0007669"/>
    <property type="project" value="UniProtKB-EC"/>
</dbReference>
<dbReference type="Pfam" id="PF00351">
    <property type="entry name" value="Biopterin_H"/>
    <property type="match status" value="1"/>
</dbReference>
<dbReference type="EMBL" id="CAJZBQ010000058">
    <property type="protein sequence ID" value="CAG9334213.1"/>
    <property type="molecule type" value="Genomic_DNA"/>
</dbReference>
<evidence type="ECO:0000256" key="3">
    <source>
        <dbReference type="ARBA" id="ARBA00011995"/>
    </source>
</evidence>
<feature type="binding site" evidence="8">
    <location>
        <position position="191"/>
    </location>
    <ligand>
        <name>Fe cation</name>
        <dbReference type="ChEBI" id="CHEBI:24875"/>
    </ligand>
</feature>
<evidence type="ECO:0000256" key="1">
    <source>
        <dbReference type="ARBA" id="ARBA00001954"/>
    </source>
</evidence>
<feature type="binding site" evidence="8">
    <location>
        <position position="231"/>
    </location>
    <ligand>
        <name>Fe cation</name>
        <dbReference type="ChEBI" id="CHEBI:24875"/>
    </ligand>
</feature>
<dbReference type="Gene3D" id="1.10.800.10">
    <property type="entry name" value="Aromatic amino acid hydroxylase"/>
    <property type="match status" value="1"/>
</dbReference>
<evidence type="ECO:0000256" key="5">
    <source>
        <dbReference type="ARBA" id="ARBA00023002"/>
    </source>
</evidence>
<evidence type="ECO:0000259" key="9">
    <source>
        <dbReference type="PROSITE" id="PS51410"/>
    </source>
</evidence>
<feature type="binding site" evidence="8">
    <location>
        <position position="186"/>
    </location>
    <ligand>
        <name>Fe cation</name>
        <dbReference type="ChEBI" id="CHEBI:24875"/>
    </ligand>
</feature>
<feature type="domain" description="Biopterin-dependent aromatic amino acid hydroxylase family profile" evidence="9">
    <location>
        <begin position="8"/>
        <end position="303"/>
    </location>
</feature>
<dbReference type="SUPFAM" id="SSF56534">
    <property type="entry name" value="Aromatic aminoacid monoxygenases, catalytic and oligomerization domains"/>
    <property type="match status" value="1"/>
</dbReference>
<organism evidence="10 11">
    <name type="scientific">Blepharisma stoltei</name>
    <dbReference type="NCBI Taxonomy" id="1481888"/>
    <lineage>
        <taxon>Eukaryota</taxon>
        <taxon>Sar</taxon>
        <taxon>Alveolata</taxon>
        <taxon>Ciliophora</taxon>
        <taxon>Postciliodesmatophora</taxon>
        <taxon>Heterotrichea</taxon>
        <taxon>Heterotrichida</taxon>
        <taxon>Blepharismidae</taxon>
        <taxon>Blepharisma</taxon>
    </lineage>
</organism>
<evidence type="ECO:0000256" key="7">
    <source>
        <dbReference type="ARBA" id="ARBA00023033"/>
    </source>
</evidence>
<evidence type="ECO:0000256" key="4">
    <source>
        <dbReference type="ARBA" id="ARBA00022723"/>
    </source>
</evidence>
<evidence type="ECO:0000313" key="10">
    <source>
        <dbReference type="EMBL" id="CAG9334213.1"/>
    </source>
</evidence>
<dbReference type="InterPro" id="IPR018301">
    <property type="entry name" value="ArAA_hydroxylase_Fe/CU_BS"/>
</dbReference>
<name>A0AAU9K9W9_9CILI</name>
<sequence length="303" mass="34757">MVISSLSFRSTKRFFATVRQSFWYPRSRSDLDTVDKSYENFVEKLEISYPGSDDVDYMSWLRSVRNYSTSVNSEVPDVFYPDQANKTWSLLYARLRELHYLYACDEHKSNLKDLENLGVYTGEKIPQLSQINNWLSSKTGFKLIPVGGIINARSFLYGLAYRVFLSTRYIRHISVPFYSPEPDIVHELMGHVPLFGNEELAEFSQEIGKKSLGASDADIEKLAKIYFYSIEFGIVGDKILGAGILGSCKEIVHVKEDKCDFIGWDTKKILSMDFTLSSYQPAYYKTENLSEIKKSVMEACNLI</sequence>
<dbReference type="AlphaFoldDB" id="A0AAU9K9W9"/>
<dbReference type="PANTHER" id="PTHR11473">
    <property type="entry name" value="AROMATIC AMINO ACID HYDROXYLASE"/>
    <property type="match status" value="1"/>
</dbReference>
<dbReference type="InterPro" id="IPR036951">
    <property type="entry name" value="ArAA_hydroxylase_sf"/>
</dbReference>
<protein>
    <recommendedName>
        <fullName evidence="3">phenylalanine 4-monooxygenase</fullName>
        <ecNumber evidence="3">1.14.16.1</ecNumber>
    </recommendedName>
</protein>
<dbReference type="EC" id="1.14.16.1" evidence="3"/>
<keyword evidence="5" id="KW-0560">Oxidoreductase</keyword>
<keyword evidence="6 8" id="KW-0408">Iron</keyword>
<evidence type="ECO:0000256" key="6">
    <source>
        <dbReference type="ARBA" id="ARBA00023004"/>
    </source>
</evidence>
<dbReference type="Proteomes" id="UP001162131">
    <property type="component" value="Unassembled WGS sequence"/>
</dbReference>
<dbReference type="PROSITE" id="PS00367">
    <property type="entry name" value="BH4_AAA_HYDROXYL_1"/>
    <property type="match status" value="1"/>
</dbReference>
<comment type="caution">
    <text evidence="10">The sequence shown here is derived from an EMBL/GenBank/DDBJ whole genome shotgun (WGS) entry which is preliminary data.</text>
</comment>
<gene>
    <name evidence="10" type="ORF">BSTOLATCC_MIC60833</name>
</gene>
<dbReference type="PRINTS" id="PR00372">
    <property type="entry name" value="FYWHYDRXLASE"/>
</dbReference>
<comment type="cofactor">
    <cofactor evidence="1 8">
        <name>Fe(2+)</name>
        <dbReference type="ChEBI" id="CHEBI:29033"/>
    </cofactor>
</comment>
<dbReference type="InterPro" id="IPR036329">
    <property type="entry name" value="Aro-AA_hydroxylase_C_sf"/>
</dbReference>
<keyword evidence="11" id="KW-1185">Reference proteome</keyword>
<evidence type="ECO:0000256" key="8">
    <source>
        <dbReference type="PIRSR" id="PIRSR601273-2"/>
    </source>
</evidence>
<keyword evidence="7" id="KW-0503">Monooxygenase</keyword>
<evidence type="ECO:0000313" key="11">
    <source>
        <dbReference type="Proteomes" id="UP001162131"/>
    </source>
</evidence>